<sequence>MAINNRGQAALADSLYFLMIVSGLATFLFFFASSYGIGVTERVGLEYRSDYAVSALKTLLYSSTPRISGETLETATEVDFLLAAMKEDFADNGQFDDVNRLVVNNVVGLMEPIADSFNYMYYIYLPGENKFAFLMLYVSQWTWTEVRGSQVDVSPGESVVFLCNPKALNKLDELVTNIGRIYQSNSRMQLVKIKETGGRGYDVFPAQVNLTMWVSTALPETDSGNILDSSHLNCNPKCFLRLRNGRWEEC</sequence>
<keyword evidence="1" id="KW-0812">Transmembrane</keyword>
<feature type="transmembrane region" description="Helical" evidence="1">
    <location>
        <begin position="15"/>
        <end position="38"/>
    </location>
</feature>
<evidence type="ECO:0000256" key="1">
    <source>
        <dbReference type="SAM" id="Phobius"/>
    </source>
</evidence>
<dbReference type="AlphaFoldDB" id="A0A2D6M1R9"/>
<name>A0A2D6M1R9_9ARCH</name>
<organism evidence="2 3">
    <name type="scientific">Candidatus Iainarchaeum sp</name>
    <dbReference type="NCBI Taxonomy" id="3101447"/>
    <lineage>
        <taxon>Archaea</taxon>
        <taxon>Candidatus Iainarchaeota</taxon>
        <taxon>Candidatus Iainarchaeia</taxon>
        <taxon>Candidatus Iainarchaeales</taxon>
        <taxon>Candidatus Iainarchaeaceae</taxon>
        <taxon>Candidatus Iainarchaeum</taxon>
    </lineage>
</organism>
<accession>A0A2D6M1R9</accession>
<evidence type="ECO:0000313" key="2">
    <source>
        <dbReference type="EMBL" id="MAG22339.1"/>
    </source>
</evidence>
<keyword evidence="1" id="KW-1133">Transmembrane helix</keyword>
<proteinExistence type="predicted"/>
<gene>
    <name evidence="2" type="ORF">CL943_03500</name>
</gene>
<comment type="caution">
    <text evidence="2">The sequence shown here is derived from an EMBL/GenBank/DDBJ whole genome shotgun (WGS) entry which is preliminary data.</text>
</comment>
<dbReference type="EMBL" id="NZBU01000011">
    <property type="protein sequence ID" value="MAG22339.1"/>
    <property type="molecule type" value="Genomic_DNA"/>
</dbReference>
<reference evidence="3" key="1">
    <citation type="submission" date="2017-09" db="EMBL/GenBank/DDBJ databases">
        <title>The Reconstruction of 2,631 Draft Metagenome-Assembled Genomes from the Global Oceans.</title>
        <authorList>
            <person name="Tully B.J."/>
            <person name="Graham E.D."/>
            <person name="Heidelberg J.F."/>
        </authorList>
    </citation>
    <scope>NUCLEOTIDE SEQUENCE [LARGE SCALE GENOMIC DNA]</scope>
</reference>
<keyword evidence="1" id="KW-0472">Membrane</keyword>
<evidence type="ECO:0000313" key="3">
    <source>
        <dbReference type="Proteomes" id="UP000226592"/>
    </source>
</evidence>
<dbReference type="Proteomes" id="UP000226592">
    <property type="component" value="Unassembled WGS sequence"/>
</dbReference>
<protein>
    <submittedName>
        <fullName evidence="2">Uncharacterized protein</fullName>
    </submittedName>
</protein>